<comment type="pathway">
    <text evidence="2">Amino-acid biosynthesis; L-valine biosynthesis; L-valine from pyruvate: step 1/4.</text>
</comment>
<dbReference type="InterPro" id="IPR045865">
    <property type="entry name" value="ACT-like_dom_sf"/>
</dbReference>
<reference evidence="7" key="1">
    <citation type="submission" date="2019-08" db="EMBL/GenBank/DDBJ databases">
        <authorList>
            <person name="Kucharzyk K."/>
            <person name="Murdoch R.W."/>
            <person name="Higgins S."/>
            <person name="Loffler F."/>
        </authorList>
    </citation>
    <scope>NUCLEOTIDE SEQUENCE</scope>
</reference>
<comment type="pathway">
    <text evidence="1">Amino-acid biosynthesis; L-isoleucine biosynthesis; L-isoleucine from 2-oxobutanoate: step 1/4.</text>
</comment>
<sequence length="77" mass="8495">MMFIKVKAQGESKQEILNIVNIFRGSITDITPESLTIEITGDENKLEGLKNVLMPFGILEIVSSGFIALERGVESLK</sequence>
<comment type="caution">
    <text evidence="7">The sequence shown here is derived from an EMBL/GenBank/DDBJ whole genome shotgun (WGS) entry which is preliminary data.</text>
</comment>
<accession>A0A645J3E7</accession>
<evidence type="ECO:0000313" key="7">
    <source>
        <dbReference type="EMBL" id="MPN57632.1"/>
    </source>
</evidence>
<dbReference type="InterPro" id="IPR027271">
    <property type="entry name" value="Acetolactate_synth/TF_NikR_C"/>
</dbReference>
<evidence type="ECO:0000256" key="2">
    <source>
        <dbReference type="ARBA" id="ARBA00005025"/>
    </source>
</evidence>
<keyword evidence="5" id="KW-0100">Branched-chain amino acid biosynthesis</keyword>
<feature type="domain" description="Acetolactate synthase small subunit C-terminal" evidence="6">
    <location>
        <begin position="1"/>
        <end position="72"/>
    </location>
</feature>
<evidence type="ECO:0000256" key="4">
    <source>
        <dbReference type="ARBA" id="ARBA00022605"/>
    </source>
</evidence>
<dbReference type="GO" id="GO:1990610">
    <property type="term" value="F:acetolactate synthase regulator activity"/>
    <property type="evidence" value="ECO:0007669"/>
    <property type="project" value="InterPro"/>
</dbReference>
<dbReference type="EC" id="2.2.1.6" evidence="7"/>
<dbReference type="GO" id="GO:0005829">
    <property type="term" value="C:cytosol"/>
    <property type="evidence" value="ECO:0007669"/>
    <property type="project" value="TreeGrafter"/>
</dbReference>
<dbReference type="EMBL" id="VSSQ01129391">
    <property type="protein sequence ID" value="MPN57632.1"/>
    <property type="molecule type" value="Genomic_DNA"/>
</dbReference>
<evidence type="ECO:0000256" key="1">
    <source>
        <dbReference type="ARBA" id="ARBA00004974"/>
    </source>
</evidence>
<evidence type="ECO:0000256" key="3">
    <source>
        <dbReference type="ARBA" id="ARBA00006341"/>
    </source>
</evidence>
<dbReference type="GO" id="GO:0009099">
    <property type="term" value="P:L-valine biosynthetic process"/>
    <property type="evidence" value="ECO:0007669"/>
    <property type="project" value="TreeGrafter"/>
</dbReference>
<dbReference type="InterPro" id="IPR019455">
    <property type="entry name" value="Acetolactate_synth_ssu_C"/>
</dbReference>
<organism evidence="7">
    <name type="scientific">bioreactor metagenome</name>
    <dbReference type="NCBI Taxonomy" id="1076179"/>
    <lineage>
        <taxon>unclassified sequences</taxon>
        <taxon>metagenomes</taxon>
        <taxon>ecological metagenomes</taxon>
    </lineage>
</organism>
<dbReference type="FunFam" id="3.30.70.1150:FF:000001">
    <property type="entry name" value="Acetolactate synthase small subunit"/>
    <property type="match status" value="1"/>
</dbReference>
<dbReference type="GO" id="GO:0003984">
    <property type="term" value="F:acetolactate synthase activity"/>
    <property type="evidence" value="ECO:0007669"/>
    <property type="project" value="UniProtKB-EC"/>
</dbReference>
<dbReference type="SUPFAM" id="SSF55021">
    <property type="entry name" value="ACT-like"/>
    <property type="match status" value="1"/>
</dbReference>
<name>A0A645J3E7_9ZZZZ</name>
<comment type="similarity">
    <text evidence="3">Belongs to the acetolactate synthase small subunit family.</text>
</comment>
<dbReference type="GO" id="GO:0009097">
    <property type="term" value="P:isoleucine biosynthetic process"/>
    <property type="evidence" value="ECO:0007669"/>
    <property type="project" value="TreeGrafter"/>
</dbReference>
<protein>
    <submittedName>
        <fullName evidence="7">Putative acetolactate synthase small subunit</fullName>
        <ecNumber evidence="7">2.2.1.6</ecNumber>
    </submittedName>
</protein>
<gene>
    <name evidence="7" type="primary">ilvH_35</name>
    <name evidence="7" type="ORF">SDC9_205326</name>
</gene>
<dbReference type="AlphaFoldDB" id="A0A645J3E7"/>
<dbReference type="InterPro" id="IPR004789">
    <property type="entry name" value="Acetalactate_synth_ssu"/>
</dbReference>
<evidence type="ECO:0000259" key="6">
    <source>
        <dbReference type="Pfam" id="PF10369"/>
    </source>
</evidence>
<dbReference type="NCBIfam" id="TIGR00119">
    <property type="entry name" value="acolac_sm"/>
    <property type="match status" value="1"/>
</dbReference>
<dbReference type="PANTHER" id="PTHR30239:SF0">
    <property type="entry name" value="ACETOLACTATE SYNTHASE SMALL SUBUNIT 1, CHLOROPLASTIC"/>
    <property type="match status" value="1"/>
</dbReference>
<dbReference type="PANTHER" id="PTHR30239">
    <property type="entry name" value="ACETOLACTATE SYNTHASE SMALL SUBUNIT"/>
    <property type="match status" value="1"/>
</dbReference>
<keyword evidence="7" id="KW-0808">Transferase</keyword>
<dbReference type="Pfam" id="PF10369">
    <property type="entry name" value="ALS_ss_C"/>
    <property type="match status" value="1"/>
</dbReference>
<dbReference type="Gene3D" id="3.30.70.1150">
    <property type="entry name" value="ACT-like. Chain A, domain 2"/>
    <property type="match status" value="1"/>
</dbReference>
<keyword evidence="4" id="KW-0028">Amino-acid biosynthesis</keyword>
<evidence type="ECO:0000256" key="5">
    <source>
        <dbReference type="ARBA" id="ARBA00023304"/>
    </source>
</evidence>
<proteinExistence type="inferred from homology"/>